<dbReference type="InterPro" id="IPR029058">
    <property type="entry name" value="AB_hydrolase_fold"/>
</dbReference>
<dbReference type="Pfam" id="PF00561">
    <property type="entry name" value="Abhydrolase_1"/>
    <property type="match status" value="1"/>
</dbReference>
<dbReference type="InterPro" id="IPR050266">
    <property type="entry name" value="AB_hydrolase_sf"/>
</dbReference>
<evidence type="ECO:0000313" key="2">
    <source>
        <dbReference type="EMBL" id="TDO46655.1"/>
    </source>
</evidence>
<dbReference type="OrthoDB" id="9802489at2"/>
<dbReference type="AlphaFoldDB" id="A0A4R6KA39"/>
<dbReference type="RefSeq" id="WP_133801824.1">
    <property type="nucleotide sequence ID" value="NZ_SNWQ01000010.1"/>
</dbReference>
<dbReference type="InterPro" id="IPR026968">
    <property type="entry name" value="PcaD/CatD"/>
</dbReference>
<sequence length="287" mass="29726">MSVRLRYAVDGPADAPTVVLANSLGATWSMWDHQLEALTQRYRVIRYDARGHGDSPAPTGPYSIDDLTDDVVALLDQIGAGRVHFVGLSLGGMTGLRLAARHPGRVDRLVVLCTSALLGPAAMWADRAALVRAQGTAAVADAVVARWYTKTFREAHPDVIATAAGMVASTATEGYAACCEAIATMDLTTDLPTITAPTLAIAGADDPATPPEHLEAITAAIPTAHLLVVPDAAHLAPAEQPAPITAAILDHLGTAIMANQCPEQRSPARLAGVTDADAGIDTSAPPV</sequence>
<keyword evidence="3" id="KW-1185">Reference proteome</keyword>
<dbReference type="GO" id="GO:0042952">
    <property type="term" value="P:beta-ketoadipate pathway"/>
    <property type="evidence" value="ECO:0007669"/>
    <property type="project" value="InterPro"/>
</dbReference>
<name>A0A4R6KA39_9ACTN</name>
<dbReference type="PRINTS" id="PR00111">
    <property type="entry name" value="ABHYDROLASE"/>
</dbReference>
<reference evidence="2 3" key="1">
    <citation type="submission" date="2019-03" db="EMBL/GenBank/DDBJ databases">
        <title>Genomic Encyclopedia of Type Strains, Phase III (KMG-III): the genomes of soil and plant-associated and newly described type strains.</title>
        <authorList>
            <person name="Whitman W."/>
        </authorList>
    </citation>
    <scope>NUCLEOTIDE SEQUENCE [LARGE SCALE GENOMIC DNA]</scope>
    <source>
        <strain evidence="2 3">VKM Ac-2527</strain>
    </source>
</reference>
<dbReference type="InterPro" id="IPR000073">
    <property type="entry name" value="AB_hydrolase_1"/>
</dbReference>
<dbReference type="EMBL" id="SNWQ01000010">
    <property type="protein sequence ID" value="TDO46655.1"/>
    <property type="molecule type" value="Genomic_DNA"/>
</dbReference>
<evidence type="ECO:0000313" key="3">
    <source>
        <dbReference type="Proteomes" id="UP000295388"/>
    </source>
</evidence>
<comment type="caution">
    <text evidence="2">The sequence shown here is derived from an EMBL/GenBank/DDBJ whole genome shotgun (WGS) entry which is preliminary data.</text>
</comment>
<dbReference type="Proteomes" id="UP000295388">
    <property type="component" value="Unassembled WGS sequence"/>
</dbReference>
<organism evidence="2 3">
    <name type="scientific">Kribbella caucasensis</name>
    <dbReference type="NCBI Taxonomy" id="2512215"/>
    <lineage>
        <taxon>Bacteria</taxon>
        <taxon>Bacillati</taxon>
        <taxon>Actinomycetota</taxon>
        <taxon>Actinomycetes</taxon>
        <taxon>Propionibacteriales</taxon>
        <taxon>Kribbellaceae</taxon>
        <taxon>Kribbella</taxon>
    </lineage>
</organism>
<feature type="domain" description="AB hydrolase-1" evidence="1">
    <location>
        <begin position="16"/>
        <end position="238"/>
    </location>
</feature>
<accession>A0A4R6KA39</accession>
<dbReference type="PANTHER" id="PTHR43798">
    <property type="entry name" value="MONOACYLGLYCEROL LIPASE"/>
    <property type="match status" value="1"/>
</dbReference>
<protein>
    <submittedName>
        <fullName evidence="2">3-oxoadipate enol-lactonase</fullName>
    </submittedName>
</protein>
<dbReference type="SUPFAM" id="SSF53474">
    <property type="entry name" value="alpha/beta-Hydrolases"/>
    <property type="match status" value="1"/>
</dbReference>
<gene>
    <name evidence="2" type="ORF">EV643_11038</name>
</gene>
<dbReference type="Gene3D" id="3.40.50.1820">
    <property type="entry name" value="alpha/beta hydrolase"/>
    <property type="match status" value="1"/>
</dbReference>
<dbReference type="NCBIfam" id="TIGR02427">
    <property type="entry name" value="protocat_pcaD"/>
    <property type="match status" value="1"/>
</dbReference>
<evidence type="ECO:0000259" key="1">
    <source>
        <dbReference type="Pfam" id="PF00561"/>
    </source>
</evidence>
<proteinExistence type="predicted"/>
<dbReference type="GO" id="GO:0047570">
    <property type="term" value="F:3-oxoadipate enol-lactonase activity"/>
    <property type="evidence" value="ECO:0007669"/>
    <property type="project" value="InterPro"/>
</dbReference>